<reference evidence="1 2" key="1">
    <citation type="submission" date="2019-06" db="EMBL/GenBank/DDBJ databases">
        <authorList>
            <person name="Kincaid V.D."/>
            <person name="Fuller A."/>
            <person name="Hodges K."/>
            <person name="Bansal M."/>
            <person name="Essig J."/>
            <person name="Johnson A."/>
        </authorList>
    </citation>
    <scope>NUCLEOTIDE SEQUENCE [LARGE SCALE GENOMIC DNA]</scope>
</reference>
<dbReference type="Proteomes" id="UP000320799">
    <property type="component" value="Segment"/>
</dbReference>
<organism evidence="1 2">
    <name type="scientific">Achromobacter phage Motura</name>
    <dbReference type="NCBI Taxonomy" id="2591403"/>
    <lineage>
        <taxon>Viruses</taxon>
        <taxon>Duplodnaviria</taxon>
        <taxon>Heunggongvirae</taxon>
        <taxon>Uroviricota</taxon>
        <taxon>Caudoviricetes</taxon>
        <taxon>Moturavirus</taxon>
        <taxon>Moturavirus motura</taxon>
    </lineage>
</organism>
<dbReference type="GeneID" id="56136145"/>
<dbReference type="InterPro" id="IPR052354">
    <property type="entry name" value="Cell_Wall_Dynamics_Protein"/>
</dbReference>
<evidence type="ECO:0000313" key="1">
    <source>
        <dbReference type="EMBL" id="QDH83710.1"/>
    </source>
</evidence>
<sequence>MITLEQLRSFTTAANQELCDALNAAMLEYSILDESQVKRRRIRYFMAQCAAETQNFTKWEESLYYTTPARIVAVWPSRFYVGTPVAGKQNAADFVKNELKLAEAVYGGRMGNNEPGDGLKYKGRGAGHLTGKAAYEKYSKQLFNDMRLVESPAQVAEYKIGCLTFAAFWRDNGLNELADRDEFTKCTQRINGASGQRLADVVSDRLPYLKRANSIF</sequence>
<name>A0A514CTD2_9CAUD</name>
<dbReference type="Gene3D" id="1.10.530.10">
    <property type="match status" value="1"/>
</dbReference>
<evidence type="ECO:0000313" key="2">
    <source>
        <dbReference type="Proteomes" id="UP000320799"/>
    </source>
</evidence>
<proteinExistence type="predicted"/>
<keyword evidence="2" id="KW-1185">Reference proteome</keyword>
<dbReference type="InterPro" id="IPR023346">
    <property type="entry name" value="Lysozyme-like_dom_sf"/>
</dbReference>
<dbReference type="SUPFAM" id="SSF53955">
    <property type="entry name" value="Lysozyme-like"/>
    <property type="match status" value="1"/>
</dbReference>
<dbReference type="RefSeq" id="YP_009903869.1">
    <property type="nucleotide sequence ID" value="NC_049849.1"/>
</dbReference>
<dbReference type="KEGG" id="vg:56136145"/>
<accession>A0A514CTD2</accession>
<dbReference type="PANTHER" id="PTHR34408:SF2">
    <property type="entry name" value="CELL WALL-BINDING PROTEIN YWSB"/>
    <property type="match status" value="1"/>
</dbReference>
<dbReference type="EMBL" id="MN094788">
    <property type="protein sequence ID" value="QDH83710.1"/>
    <property type="molecule type" value="Genomic_DNA"/>
</dbReference>
<protein>
    <submittedName>
        <fullName evidence="1">Endolysin</fullName>
    </submittedName>
</protein>
<dbReference type="PANTHER" id="PTHR34408">
    <property type="entry name" value="FAMILY PROTEIN, PUTATIVE-RELATED"/>
    <property type="match status" value="1"/>
</dbReference>